<dbReference type="EMBL" id="JAEHFW010000003">
    <property type="protein sequence ID" value="MBK0381080.1"/>
    <property type="molecule type" value="Genomic_DNA"/>
</dbReference>
<keyword evidence="2" id="KW-1185">Reference proteome</keyword>
<reference evidence="1" key="1">
    <citation type="submission" date="2020-12" db="EMBL/GenBank/DDBJ databases">
        <title>Bacterial novel species Mucilaginibacter sp. SD-g isolated from soil.</title>
        <authorList>
            <person name="Jung H.-Y."/>
        </authorList>
    </citation>
    <scope>NUCLEOTIDE SEQUENCE</scope>
    <source>
        <strain evidence="1">SD-g</strain>
    </source>
</reference>
<evidence type="ECO:0000313" key="1">
    <source>
        <dbReference type="EMBL" id="MBK0381080.1"/>
    </source>
</evidence>
<comment type="caution">
    <text evidence="1">The sequence shown here is derived from an EMBL/GenBank/DDBJ whole genome shotgun (WGS) entry which is preliminary data.</text>
</comment>
<name>A0A934PXR2_9SPHI</name>
<protein>
    <submittedName>
        <fullName evidence="1">Uncharacterized protein</fullName>
    </submittedName>
</protein>
<evidence type="ECO:0000313" key="2">
    <source>
        <dbReference type="Proteomes" id="UP000613193"/>
    </source>
</evidence>
<sequence length="308" mass="34624">MSKKIFKIYSENFLSTLKKYGLKLSIDGRETISPLYVCPLSLRCYEQDALISGELTQEHVPPKSLGGKVILLTDREINNKDGHTSDKKLLQFFEGQNFTANRGEISALITVGEDMSGRVSAKMSFDISSSKPRVEFATTKANINALDYKGLFKNWDGGQFHVSLTLHQDIDKRALLKIAYLTVFSKIGYELIFGKNGLRTKTYGQLINYLNGNVASENFPFVYINGHAPIGDWSVGVITMPQDLGCFVVNLTFQLKESTFKYAVFLPNPDDEGLDNLIRLSERMPLNESELNFQVGYLPFDISQISEK</sequence>
<organism evidence="1 2">
    <name type="scientific">Mucilaginibacter segetis</name>
    <dbReference type="NCBI Taxonomy" id="2793071"/>
    <lineage>
        <taxon>Bacteria</taxon>
        <taxon>Pseudomonadati</taxon>
        <taxon>Bacteroidota</taxon>
        <taxon>Sphingobacteriia</taxon>
        <taxon>Sphingobacteriales</taxon>
        <taxon>Sphingobacteriaceae</taxon>
        <taxon>Mucilaginibacter</taxon>
    </lineage>
</organism>
<accession>A0A934PXR2</accession>
<dbReference type="Proteomes" id="UP000613193">
    <property type="component" value="Unassembled WGS sequence"/>
</dbReference>
<gene>
    <name evidence="1" type="ORF">I5M19_17280</name>
</gene>
<proteinExistence type="predicted"/>
<dbReference type="RefSeq" id="WP_200067604.1">
    <property type="nucleotide sequence ID" value="NZ_JAEHFW010000003.1"/>
</dbReference>
<dbReference type="AlphaFoldDB" id="A0A934PXR2"/>